<keyword evidence="3 7" id="KW-0808">Transferase</keyword>
<evidence type="ECO:0000256" key="6">
    <source>
        <dbReference type="ARBA" id="ARBA00049460"/>
    </source>
</evidence>
<keyword evidence="5 7" id="KW-0670">Pyruvate</keyword>
<dbReference type="Gene3D" id="3.40.640.10">
    <property type="entry name" value="Type I PLP-dependent aspartate aminotransferase-like (Major domain)"/>
    <property type="match status" value="1"/>
</dbReference>
<evidence type="ECO:0000313" key="12">
    <source>
        <dbReference type="Proteomes" id="UP000241960"/>
    </source>
</evidence>
<dbReference type="InterPro" id="IPR015424">
    <property type="entry name" value="PyrdxlP-dep_Trfase"/>
</dbReference>
<dbReference type="PANTHER" id="PTHR42778:SF1">
    <property type="entry name" value="2-AMINOETHYLPHOSPHONATE--PYRUVATE TRANSAMINASE"/>
    <property type="match status" value="1"/>
</dbReference>
<dbReference type="Pfam" id="PF00266">
    <property type="entry name" value="Aminotran_5"/>
    <property type="match status" value="1"/>
</dbReference>
<comment type="caution">
    <text evidence="11">The sequence shown here is derived from an EMBL/GenBank/DDBJ whole genome shotgun (WGS) entry which is preliminary data.</text>
</comment>
<comment type="subunit">
    <text evidence="7">Homodimer.</text>
</comment>
<dbReference type="NCBIfam" id="NF010006">
    <property type="entry name" value="PRK13479.1"/>
    <property type="match status" value="1"/>
</dbReference>
<dbReference type="AlphaFoldDB" id="A0A9Q6MU81"/>
<dbReference type="InterPro" id="IPR015422">
    <property type="entry name" value="PyrdxlP-dep_Trfase_small"/>
</dbReference>
<dbReference type="Proteomes" id="UP000241960">
    <property type="component" value="Unassembled WGS sequence"/>
</dbReference>
<dbReference type="NCBIfam" id="TIGR03301">
    <property type="entry name" value="PhnW-AepZ"/>
    <property type="match status" value="1"/>
</dbReference>
<evidence type="ECO:0000256" key="8">
    <source>
        <dbReference type="PIRSR" id="PIRSR000524-1"/>
    </source>
</evidence>
<dbReference type="NCBIfam" id="TIGR02326">
    <property type="entry name" value="transamin_PhnW"/>
    <property type="match status" value="1"/>
</dbReference>
<feature type="domain" description="Aminotransferase class V" evidence="10">
    <location>
        <begin position="37"/>
        <end position="344"/>
    </location>
</feature>
<keyword evidence="2 7" id="KW-0032">Aminotransferase</keyword>
<comment type="catalytic activity">
    <reaction evidence="6 7">
        <text>(2-aminoethyl)phosphonate + pyruvate = phosphonoacetaldehyde + L-alanine</text>
        <dbReference type="Rhea" id="RHEA:17021"/>
        <dbReference type="ChEBI" id="CHEBI:15361"/>
        <dbReference type="ChEBI" id="CHEBI:57418"/>
        <dbReference type="ChEBI" id="CHEBI:57972"/>
        <dbReference type="ChEBI" id="CHEBI:58383"/>
        <dbReference type="EC" id="2.6.1.37"/>
    </reaction>
</comment>
<evidence type="ECO:0000256" key="7">
    <source>
        <dbReference type="HAMAP-Rule" id="MF_01376"/>
    </source>
</evidence>
<dbReference type="PANTHER" id="PTHR42778">
    <property type="entry name" value="2-AMINOETHYLPHOSPHONATE--PYRUVATE TRANSAMINASE"/>
    <property type="match status" value="1"/>
</dbReference>
<dbReference type="PIRSF" id="PIRSF000524">
    <property type="entry name" value="SPT"/>
    <property type="match status" value="1"/>
</dbReference>
<dbReference type="InterPro" id="IPR015421">
    <property type="entry name" value="PyrdxlP-dep_Trfase_major"/>
</dbReference>
<dbReference type="HAMAP" id="MF_01376">
    <property type="entry name" value="PhnW_aminotrans_5"/>
    <property type="match status" value="1"/>
</dbReference>
<dbReference type="GO" id="GO:0019700">
    <property type="term" value="P:organic phosphonate catabolic process"/>
    <property type="evidence" value="ECO:0007669"/>
    <property type="project" value="UniProtKB-UniRule"/>
</dbReference>
<evidence type="ECO:0000259" key="10">
    <source>
        <dbReference type="Pfam" id="PF00266"/>
    </source>
</evidence>
<name>A0A9Q6MU81_9STAP</name>
<protein>
    <recommendedName>
        <fullName evidence="7">2-aminoethylphosphonate--pyruvate transaminase</fullName>
        <ecNumber evidence="7">2.6.1.37</ecNumber>
    </recommendedName>
    <alternativeName>
        <fullName evidence="7">2-aminoethylphosphonate aminotransferase</fullName>
    </alternativeName>
    <alternativeName>
        <fullName evidence="7">AEP transaminase</fullName>
        <shortName evidence="7">AEPT</shortName>
    </alternativeName>
</protein>
<dbReference type="InterPro" id="IPR024169">
    <property type="entry name" value="SP_NH2Trfase/AEP_transaminase"/>
</dbReference>
<evidence type="ECO:0000256" key="2">
    <source>
        <dbReference type="ARBA" id="ARBA00022576"/>
    </source>
</evidence>
<dbReference type="InterPro" id="IPR000192">
    <property type="entry name" value="Aminotrans_V_dom"/>
</dbReference>
<dbReference type="EMBL" id="PZFQ01000031">
    <property type="protein sequence ID" value="PTI74891.1"/>
    <property type="molecule type" value="Genomic_DNA"/>
</dbReference>
<comment type="similarity">
    <text evidence="7">Belongs to the class-V pyridoxal-phosphate-dependent aminotransferase family. PhnW subfamily.</text>
</comment>
<dbReference type="InterPro" id="IPR012703">
    <property type="entry name" value="NH2EtPonate_pyrv_transaminase"/>
</dbReference>
<feature type="modified residue" description="N6-(pyridoxal phosphate)lysine" evidence="7 9">
    <location>
        <position position="192"/>
    </location>
</feature>
<accession>A0A9Q6MU81</accession>
<feature type="binding site" evidence="8">
    <location>
        <position position="336"/>
    </location>
    <ligand>
        <name>substrate</name>
    </ligand>
</feature>
<dbReference type="GO" id="GO:0047304">
    <property type="term" value="F:2-aminoethylphosphonate-pyruvate transaminase activity"/>
    <property type="evidence" value="ECO:0007669"/>
    <property type="project" value="UniProtKB-UniRule"/>
</dbReference>
<keyword evidence="4 7" id="KW-0663">Pyridoxal phosphate</keyword>
<sequence length="366" mass="41895">MAQYKLLTPGPLTTTDTVKNKMLEDRCTWDDEYKNLTQAIREKLLTIGMASAREYTVVLQQGSGSFVVESVLQTVLSDEDHVLIISNGAYGERMIKMAQVMKKNITPVCFPYNETPDVNVLKKILERDDSFTHIAFVHCETTTGILNPIEEICEMAIQKNLKVILDAMSSFGGVPINIRALDIDYLISSANKCIQGVPGFGFVIAKQTSLELCEGNATSVSLDLYDQWKSMNIDGKWRFTSPTHVVAAFRQAIRELEEEGGVEQRYQRYRSNNTYIINEMKKIGFEPYVESTFQSPIITTFLYPNKTFEFQDFYKYMKERSFVLYPGKLMDKPSFRIGNIGDLHRTDFEILIKIIKEYQMMKGEEV</sequence>
<proteinExistence type="inferred from homology"/>
<gene>
    <name evidence="7 11" type="primary">phnW</name>
    <name evidence="11" type="ORF">BU058_09450</name>
</gene>
<evidence type="ECO:0000256" key="3">
    <source>
        <dbReference type="ARBA" id="ARBA00022679"/>
    </source>
</evidence>
<dbReference type="RefSeq" id="WP_107545194.1">
    <property type="nucleotide sequence ID" value="NZ_JAMWVB010000003.1"/>
</dbReference>
<evidence type="ECO:0000256" key="1">
    <source>
        <dbReference type="ARBA" id="ARBA00001933"/>
    </source>
</evidence>
<evidence type="ECO:0000256" key="9">
    <source>
        <dbReference type="PIRSR" id="PIRSR000524-50"/>
    </source>
</evidence>
<comment type="cofactor">
    <cofactor evidence="1 7 9">
        <name>pyridoxal 5'-phosphate</name>
        <dbReference type="ChEBI" id="CHEBI:597326"/>
    </cofactor>
</comment>
<evidence type="ECO:0000256" key="5">
    <source>
        <dbReference type="ARBA" id="ARBA00023317"/>
    </source>
</evidence>
<reference evidence="11 12" key="1">
    <citation type="journal article" date="2016" name="Front. Microbiol.">
        <title>Comprehensive Phylogenetic Analysis of Bovine Non-aureus Staphylococci Species Based on Whole-Genome Sequencing.</title>
        <authorList>
            <person name="Naushad S."/>
            <person name="Barkema H.W."/>
            <person name="Luby C."/>
            <person name="Condas L.A."/>
            <person name="Nobrega D.B."/>
            <person name="Carson D.A."/>
            <person name="De Buck J."/>
        </authorList>
    </citation>
    <scope>NUCLEOTIDE SEQUENCE [LARGE SCALE GENOMIC DNA]</scope>
    <source>
        <strain evidence="11 12">SNUC 1231</strain>
    </source>
</reference>
<dbReference type="SUPFAM" id="SSF53383">
    <property type="entry name" value="PLP-dependent transferases"/>
    <property type="match status" value="1"/>
</dbReference>
<dbReference type="EC" id="2.6.1.37" evidence="7"/>
<comment type="function">
    <text evidence="7">Involved in phosphonate degradation.</text>
</comment>
<evidence type="ECO:0000256" key="4">
    <source>
        <dbReference type="ARBA" id="ARBA00022898"/>
    </source>
</evidence>
<organism evidence="11 12">
    <name type="scientific">Staphylococcus succinus</name>
    <dbReference type="NCBI Taxonomy" id="61015"/>
    <lineage>
        <taxon>Bacteria</taxon>
        <taxon>Bacillati</taxon>
        <taxon>Bacillota</taxon>
        <taxon>Bacilli</taxon>
        <taxon>Bacillales</taxon>
        <taxon>Staphylococcaceae</taxon>
        <taxon>Staphylococcus</taxon>
    </lineage>
</organism>
<evidence type="ECO:0000313" key="11">
    <source>
        <dbReference type="EMBL" id="PTI74891.1"/>
    </source>
</evidence>
<dbReference type="Gene3D" id="3.90.1150.10">
    <property type="entry name" value="Aspartate Aminotransferase, domain 1"/>
    <property type="match status" value="1"/>
</dbReference>